<accession>A0A208ZVF2</accession>
<dbReference type="EMBL" id="NHOI01000026">
    <property type="protein sequence ID" value="OVZ84462.1"/>
    <property type="molecule type" value="Genomic_DNA"/>
</dbReference>
<evidence type="ECO:0000313" key="1">
    <source>
        <dbReference type="EMBL" id="OVZ84462.1"/>
    </source>
</evidence>
<reference evidence="1 2" key="1">
    <citation type="submission" date="2017-05" db="EMBL/GenBank/DDBJ databases">
        <title>Whole genome sequencing of Yersinia kristensenii.</title>
        <authorList>
            <person name="Campioni F."/>
        </authorList>
    </citation>
    <scope>NUCLEOTIDE SEQUENCE [LARGE SCALE GENOMIC DNA]</scope>
    <source>
        <strain evidence="1 2">CFSAN060536</strain>
    </source>
</reference>
<proteinExistence type="predicted"/>
<gene>
    <name evidence="1" type="ORF">CBW57_16810</name>
</gene>
<organism evidence="1 2">
    <name type="scientific">Yersinia intermedia</name>
    <dbReference type="NCBI Taxonomy" id="631"/>
    <lineage>
        <taxon>Bacteria</taxon>
        <taxon>Pseudomonadati</taxon>
        <taxon>Pseudomonadota</taxon>
        <taxon>Gammaproteobacteria</taxon>
        <taxon>Enterobacterales</taxon>
        <taxon>Yersiniaceae</taxon>
        <taxon>Yersinia</taxon>
    </lineage>
</organism>
<dbReference type="Proteomes" id="UP000196440">
    <property type="component" value="Unassembled WGS sequence"/>
</dbReference>
<comment type="caution">
    <text evidence="1">The sequence shown here is derived from an EMBL/GenBank/DDBJ whole genome shotgun (WGS) entry which is preliminary data.</text>
</comment>
<sequence>MFVFAFFITRRNASQSGEGKKECEEKHFIDHRYWLPVLRVSHSERATTKIIKKSVLKNYQTLN</sequence>
<name>A0A208ZVF2_YERIN</name>
<evidence type="ECO:0000313" key="2">
    <source>
        <dbReference type="Proteomes" id="UP000196440"/>
    </source>
</evidence>
<protein>
    <submittedName>
        <fullName evidence="1">Uncharacterized protein</fullName>
    </submittedName>
</protein>
<dbReference type="AlphaFoldDB" id="A0A208ZVF2"/>